<feature type="non-terminal residue" evidence="2">
    <location>
        <position position="1"/>
    </location>
</feature>
<gene>
    <name evidence="2" type="primary">Nfu_g_1_001826</name>
</gene>
<keyword evidence="1" id="KW-1133">Transmembrane helix</keyword>
<keyword evidence="1" id="KW-0812">Transmembrane</keyword>
<evidence type="ECO:0000256" key="1">
    <source>
        <dbReference type="SAM" id="Phobius"/>
    </source>
</evidence>
<feature type="non-terminal residue" evidence="2">
    <location>
        <position position="62"/>
    </location>
</feature>
<dbReference type="AlphaFoldDB" id="A0A1A7WH54"/>
<dbReference type="EMBL" id="HADW01003713">
    <property type="protein sequence ID" value="SBP05113.1"/>
    <property type="molecule type" value="Transcribed_RNA"/>
</dbReference>
<sequence>NSHKCREVIKVNHFLYTVWFVQVIIIYFRGDGGRGVKSPPCNQRVAGLSPICHGCCVFRQDT</sequence>
<proteinExistence type="predicted"/>
<name>A0A1A7WH54_9TELE</name>
<protein>
    <submittedName>
        <fullName evidence="2">Uncharacterized protein</fullName>
    </submittedName>
</protein>
<keyword evidence="1" id="KW-0472">Membrane</keyword>
<reference evidence="2" key="2">
    <citation type="submission" date="2016-06" db="EMBL/GenBank/DDBJ databases">
        <title>The genome of a short-lived fish provides insights into sex chromosome evolution and the genetic control of aging.</title>
        <authorList>
            <person name="Reichwald K."/>
            <person name="Felder M."/>
            <person name="Petzold A."/>
            <person name="Koch P."/>
            <person name="Groth M."/>
            <person name="Platzer M."/>
        </authorList>
    </citation>
    <scope>NUCLEOTIDE SEQUENCE</scope>
    <source>
        <tissue evidence="2">Brain</tissue>
    </source>
</reference>
<feature type="transmembrane region" description="Helical" evidence="1">
    <location>
        <begin position="12"/>
        <end position="30"/>
    </location>
</feature>
<reference evidence="2" key="1">
    <citation type="submission" date="2016-05" db="EMBL/GenBank/DDBJ databases">
        <authorList>
            <person name="Lavstsen T."/>
            <person name="Jespersen J.S."/>
        </authorList>
    </citation>
    <scope>NUCLEOTIDE SEQUENCE</scope>
    <source>
        <tissue evidence="2">Brain</tissue>
    </source>
</reference>
<organism evidence="2">
    <name type="scientific">Iconisemion striatum</name>
    <dbReference type="NCBI Taxonomy" id="60296"/>
    <lineage>
        <taxon>Eukaryota</taxon>
        <taxon>Metazoa</taxon>
        <taxon>Chordata</taxon>
        <taxon>Craniata</taxon>
        <taxon>Vertebrata</taxon>
        <taxon>Euteleostomi</taxon>
        <taxon>Actinopterygii</taxon>
        <taxon>Neopterygii</taxon>
        <taxon>Teleostei</taxon>
        <taxon>Neoteleostei</taxon>
        <taxon>Acanthomorphata</taxon>
        <taxon>Ovalentaria</taxon>
        <taxon>Atherinomorphae</taxon>
        <taxon>Cyprinodontiformes</taxon>
        <taxon>Nothobranchiidae</taxon>
        <taxon>Iconisemion</taxon>
    </lineage>
</organism>
<accession>A0A1A7WH54</accession>
<evidence type="ECO:0000313" key="2">
    <source>
        <dbReference type="EMBL" id="SBP05113.1"/>
    </source>
</evidence>